<dbReference type="GO" id="GO:0051123">
    <property type="term" value="P:RNA polymerase II preinitiation complex assembly"/>
    <property type="evidence" value="ECO:0007669"/>
    <property type="project" value="TreeGrafter"/>
</dbReference>
<protein>
    <recommendedName>
        <fullName evidence="7">TAFII55 protein conserved region domain-containing protein</fullName>
    </recommendedName>
</protein>
<dbReference type="InterPro" id="IPR037817">
    <property type="entry name" value="TAF7"/>
</dbReference>
<name>R4XK78_TAPDE</name>
<feature type="compositionally biased region" description="Low complexity" evidence="6">
    <location>
        <begin position="294"/>
        <end position="305"/>
    </location>
</feature>
<dbReference type="OrthoDB" id="153872at2759"/>
<comment type="similarity">
    <text evidence="2">Belongs to the TAF7 family.</text>
</comment>
<comment type="caution">
    <text evidence="8">The sequence shown here is derived from an EMBL/GenBank/DDBJ whole genome shotgun (WGS) entry which is preliminary data.</text>
</comment>
<sequence length="393" mass="43068">MFKIKIKPPSSVNGGASPANEIGGHSGPATPTVKQPGSGKIVLRKSFVGGYGYDSEASDKEEDPLIENHIILRFKSENEAEFVRGLIDAKGSMEGLSIKFKDARNAVVTIQKKLYAAKLVDLPTITEVHKSFDKKNVYKVADVCQMLLVGDRISHEDTVLAIPTQPKDFVFPHGLTPPLRNVRTRRFRKRASAKTIESVEKEVDRLFSLDANSEQTTYTIMDKDELVREQSGTPDPRTAMDSGEDEDEEMEEGSDYEDLAADLEAQLNSPLPSPLTPSVAPAISSALLIDTQTPSAAPSPLASPDVSDDGSDVGSDEDEDATKDQAARKTGQKALRESITNLQHVIANKKSDIDRAINPIMKQRLITTLRKFESELEMKMAEFEEAEGRAEPT</sequence>
<gene>
    <name evidence="8" type="ORF">TAPDE_004040</name>
</gene>
<evidence type="ECO:0000256" key="5">
    <source>
        <dbReference type="ARBA" id="ARBA00023242"/>
    </source>
</evidence>
<evidence type="ECO:0000256" key="1">
    <source>
        <dbReference type="ARBA" id="ARBA00004123"/>
    </source>
</evidence>
<feature type="compositionally biased region" description="Acidic residues" evidence="6">
    <location>
        <begin position="242"/>
        <end position="255"/>
    </location>
</feature>
<keyword evidence="3" id="KW-0805">Transcription regulation</keyword>
<keyword evidence="9" id="KW-1185">Reference proteome</keyword>
<feature type="region of interest" description="Disordered" evidence="6">
    <location>
        <begin position="1"/>
        <end position="37"/>
    </location>
</feature>
<feature type="region of interest" description="Disordered" evidence="6">
    <location>
        <begin position="293"/>
        <end position="335"/>
    </location>
</feature>
<feature type="region of interest" description="Disordered" evidence="6">
    <location>
        <begin position="220"/>
        <end position="255"/>
    </location>
</feature>
<comment type="subcellular location">
    <subcellularLocation>
        <location evidence="1">Nucleus</location>
    </subcellularLocation>
</comment>
<keyword evidence="4" id="KW-0804">Transcription</keyword>
<dbReference type="SMART" id="SM01370">
    <property type="entry name" value="TAFII55_N"/>
    <property type="match status" value="1"/>
</dbReference>
<accession>R4XK78</accession>
<dbReference type="eggNOG" id="KOG4011">
    <property type="taxonomic scope" value="Eukaryota"/>
</dbReference>
<reference evidence="8 9" key="1">
    <citation type="journal article" date="2013" name="MBio">
        <title>Genome sequencing of the plant pathogen Taphrina deformans, the causal agent of peach leaf curl.</title>
        <authorList>
            <person name="Cisse O.H."/>
            <person name="Almeida J.M.G.C.F."/>
            <person name="Fonseca A."/>
            <person name="Kumar A.A."/>
            <person name="Salojaervi J."/>
            <person name="Overmyer K."/>
            <person name="Hauser P.M."/>
            <person name="Pagni M."/>
        </authorList>
    </citation>
    <scope>NUCLEOTIDE SEQUENCE [LARGE SCALE GENOMIC DNA]</scope>
    <source>
        <strain evidence="9">PYCC 5710 / ATCC 11124 / CBS 356.35 / IMI 108563 / JCM 9778 / NBRC 8474</strain>
    </source>
</reference>
<evidence type="ECO:0000259" key="7">
    <source>
        <dbReference type="SMART" id="SM01370"/>
    </source>
</evidence>
<dbReference type="Proteomes" id="UP000013776">
    <property type="component" value="Unassembled WGS sequence"/>
</dbReference>
<evidence type="ECO:0000256" key="2">
    <source>
        <dbReference type="ARBA" id="ARBA00009368"/>
    </source>
</evidence>
<evidence type="ECO:0000313" key="9">
    <source>
        <dbReference type="Proteomes" id="UP000013776"/>
    </source>
</evidence>
<dbReference type="PANTHER" id="PTHR12228">
    <property type="entry name" value="TRANSCRIPTION INITIATION FACTOR TFIID 55 KD SUBUNIT-RELATED"/>
    <property type="match status" value="1"/>
</dbReference>
<dbReference type="PANTHER" id="PTHR12228:SF0">
    <property type="entry name" value="TATA-BOX BINDING PROTEIN ASSOCIATED FACTOR 7"/>
    <property type="match status" value="1"/>
</dbReference>
<dbReference type="VEuPathDB" id="FungiDB:TAPDE_004040"/>
<proteinExistence type="inferred from homology"/>
<dbReference type="STRING" id="1097556.R4XK78"/>
<dbReference type="EMBL" id="CAHR02000173">
    <property type="protein sequence ID" value="CCG83724.1"/>
    <property type="molecule type" value="Genomic_DNA"/>
</dbReference>
<dbReference type="InterPro" id="IPR006751">
    <property type="entry name" value="TAFII55_prot_cons_reg"/>
</dbReference>
<organism evidence="8 9">
    <name type="scientific">Taphrina deformans (strain PYCC 5710 / ATCC 11124 / CBS 356.35 / IMI 108563 / JCM 9778 / NBRC 8474)</name>
    <name type="common">Peach leaf curl fungus</name>
    <name type="synonym">Lalaria deformans</name>
    <dbReference type="NCBI Taxonomy" id="1097556"/>
    <lineage>
        <taxon>Eukaryota</taxon>
        <taxon>Fungi</taxon>
        <taxon>Dikarya</taxon>
        <taxon>Ascomycota</taxon>
        <taxon>Taphrinomycotina</taxon>
        <taxon>Taphrinomycetes</taxon>
        <taxon>Taphrinales</taxon>
        <taxon>Taphrinaceae</taxon>
        <taxon>Taphrina</taxon>
    </lineage>
</organism>
<dbReference type="GO" id="GO:0005669">
    <property type="term" value="C:transcription factor TFIID complex"/>
    <property type="evidence" value="ECO:0007669"/>
    <property type="project" value="InterPro"/>
</dbReference>
<feature type="domain" description="TAFII55 protein conserved region" evidence="7">
    <location>
        <begin position="66"/>
        <end position="215"/>
    </location>
</feature>
<dbReference type="CDD" id="cd08047">
    <property type="entry name" value="TAF7"/>
    <property type="match status" value="1"/>
</dbReference>
<dbReference type="AlphaFoldDB" id="R4XK78"/>
<evidence type="ECO:0000256" key="4">
    <source>
        <dbReference type="ARBA" id="ARBA00023163"/>
    </source>
</evidence>
<evidence type="ECO:0000256" key="3">
    <source>
        <dbReference type="ARBA" id="ARBA00023015"/>
    </source>
</evidence>
<evidence type="ECO:0000256" key="6">
    <source>
        <dbReference type="SAM" id="MobiDB-lite"/>
    </source>
</evidence>
<dbReference type="GO" id="GO:0016251">
    <property type="term" value="F:RNA polymerase II general transcription initiation factor activity"/>
    <property type="evidence" value="ECO:0007669"/>
    <property type="project" value="TreeGrafter"/>
</dbReference>
<dbReference type="Pfam" id="PF04658">
    <property type="entry name" value="TAFII55_N"/>
    <property type="match status" value="1"/>
</dbReference>
<evidence type="ECO:0000313" key="8">
    <source>
        <dbReference type="EMBL" id="CCG83724.1"/>
    </source>
</evidence>
<keyword evidence="5" id="KW-0539">Nucleus</keyword>
<feature type="compositionally biased region" description="Acidic residues" evidence="6">
    <location>
        <begin position="306"/>
        <end position="321"/>
    </location>
</feature>